<proteinExistence type="predicted"/>
<name>A0A934REH7_9BACT</name>
<keyword evidence="3" id="KW-1185">Reference proteome</keyword>
<dbReference type="EMBL" id="JAENII010000010">
    <property type="protein sequence ID" value="MBK1828072.1"/>
    <property type="molecule type" value="Genomic_DNA"/>
</dbReference>
<feature type="signal peptide" evidence="1">
    <location>
        <begin position="1"/>
        <end position="20"/>
    </location>
</feature>
<keyword evidence="1" id="KW-0732">Signal</keyword>
<organism evidence="2 3">
    <name type="scientific">Haloferula rosea</name>
    <dbReference type="NCBI Taxonomy" id="490093"/>
    <lineage>
        <taxon>Bacteria</taxon>
        <taxon>Pseudomonadati</taxon>
        <taxon>Verrucomicrobiota</taxon>
        <taxon>Verrucomicrobiia</taxon>
        <taxon>Verrucomicrobiales</taxon>
        <taxon>Verrucomicrobiaceae</taxon>
        <taxon>Haloferula</taxon>
    </lineage>
</organism>
<dbReference type="Proteomes" id="UP000658278">
    <property type="component" value="Unassembled WGS sequence"/>
</dbReference>
<evidence type="ECO:0000256" key="1">
    <source>
        <dbReference type="SAM" id="SignalP"/>
    </source>
</evidence>
<gene>
    <name evidence="2" type="ORF">JIN81_13655</name>
</gene>
<reference evidence="2" key="1">
    <citation type="submission" date="2021-01" db="EMBL/GenBank/DDBJ databases">
        <title>Modified the classification status of verrucomicrobia.</title>
        <authorList>
            <person name="Feng X."/>
        </authorList>
    </citation>
    <scope>NUCLEOTIDE SEQUENCE</scope>
    <source>
        <strain evidence="2">KCTC 22201</strain>
    </source>
</reference>
<dbReference type="AlphaFoldDB" id="A0A934REH7"/>
<sequence>MILRVILLLSLASLVLHSHSAETPKPGSPDRKAILDALRVPVQKEIGFPVIFRVSHLKVKDNWAFLKGQPRTKDDKPIDYSKTPLDEEARTADELLVAVLKKTDGRWRVVEHAIFTTDVWWHGIHERLGAPAEIFDYSDS</sequence>
<comment type="caution">
    <text evidence="2">The sequence shown here is derived from an EMBL/GenBank/DDBJ whole genome shotgun (WGS) entry which is preliminary data.</text>
</comment>
<protein>
    <submittedName>
        <fullName evidence="2">Uncharacterized protein</fullName>
    </submittedName>
</protein>
<evidence type="ECO:0000313" key="3">
    <source>
        <dbReference type="Proteomes" id="UP000658278"/>
    </source>
</evidence>
<accession>A0A934REH7</accession>
<feature type="chain" id="PRO_5037464072" evidence="1">
    <location>
        <begin position="21"/>
        <end position="140"/>
    </location>
</feature>
<evidence type="ECO:0000313" key="2">
    <source>
        <dbReference type="EMBL" id="MBK1828072.1"/>
    </source>
</evidence>